<reference evidence="2" key="1">
    <citation type="journal article" date="2019" name="Int. J. Syst. Evol. Microbiol.">
        <title>The Global Catalogue of Microorganisms (GCM) 10K type strain sequencing project: providing services to taxonomists for standard genome sequencing and annotation.</title>
        <authorList>
            <consortium name="The Broad Institute Genomics Platform"/>
            <consortium name="The Broad Institute Genome Sequencing Center for Infectious Disease"/>
            <person name="Wu L."/>
            <person name="Ma J."/>
        </authorList>
    </citation>
    <scope>NUCLEOTIDE SEQUENCE [LARGE SCALE GENOMIC DNA]</scope>
    <source>
        <strain evidence="2">TISTR 2466</strain>
    </source>
</reference>
<dbReference type="RefSeq" id="WP_253062218.1">
    <property type="nucleotide sequence ID" value="NZ_JAMXWM010000012.1"/>
</dbReference>
<gene>
    <name evidence="1" type="ORF">ACFSUE_12955</name>
</gene>
<protein>
    <submittedName>
        <fullName evidence="1">Uncharacterized protein</fullName>
    </submittedName>
</protein>
<dbReference type="Proteomes" id="UP001597399">
    <property type="component" value="Unassembled WGS sequence"/>
</dbReference>
<evidence type="ECO:0000313" key="2">
    <source>
        <dbReference type="Proteomes" id="UP001597399"/>
    </source>
</evidence>
<name>A0ABW5S416_9BACL</name>
<accession>A0ABW5S416</accession>
<proteinExistence type="predicted"/>
<keyword evidence="2" id="KW-1185">Reference proteome</keyword>
<evidence type="ECO:0000313" key="1">
    <source>
        <dbReference type="EMBL" id="MFD2694525.1"/>
    </source>
</evidence>
<organism evidence="1 2">
    <name type="scientific">Sporolactobacillus shoreicorticis</name>
    <dbReference type="NCBI Taxonomy" id="1923877"/>
    <lineage>
        <taxon>Bacteria</taxon>
        <taxon>Bacillati</taxon>
        <taxon>Bacillota</taxon>
        <taxon>Bacilli</taxon>
        <taxon>Bacillales</taxon>
        <taxon>Sporolactobacillaceae</taxon>
        <taxon>Sporolactobacillus</taxon>
    </lineage>
</organism>
<dbReference type="EMBL" id="JBHUMQ010000027">
    <property type="protein sequence ID" value="MFD2694525.1"/>
    <property type="molecule type" value="Genomic_DNA"/>
</dbReference>
<sequence>MAVHIKVKASYVWPVGVAPAAETPAVACCQPGRASNDLSGAKKAVKKMLAHKAEWNEFCA</sequence>
<comment type="caution">
    <text evidence="1">The sequence shown here is derived from an EMBL/GenBank/DDBJ whole genome shotgun (WGS) entry which is preliminary data.</text>
</comment>